<evidence type="ECO:0000313" key="19">
    <source>
        <dbReference type="EMBL" id="QXJ42083.1"/>
    </source>
</evidence>
<keyword evidence="8" id="KW-1278">Translocase</keyword>
<dbReference type="Pfam" id="PF01059">
    <property type="entry name" value="Oxidored_q5_N"/>
    <property type="match status" value="1"/>
</dbReference>
<keyword evidence="13 16" id="KW-0496">Mitochondrion</keyword>
<name>A0A8F5CDX0_9MOLL</name>
<feature type="transmembrane region" description="Helical" evidence="16">
    <location>
        <begin position="250"/>
        <end position="272"/>
    </location>
</feature>
<feature type="transmembrane region" description="Helical" evidence="16">
    <location>
        <begin position="86"/>
        <end position="105"/>
    </location>
</feature>
<keyword evidence="14 16" id="KW-0472">Membrane</keyword>
<keyword evidence="11 16" id="KW-0520">NAD</keyword>
<feature type="domain" description="NADH:ubiquinone oxidoreductase chain 4 N-terminal" evidence="18">
    <location>
        <begin position="1"/>
        <end position="102"/>
    </location>
</feature>
<evidence type="ECO:0000256" key="1">
    <source>
        <dbReference type="ARBA" id="ARBA00004225"/>
    </source>
</evidence>
<dbReference type="AlphaFoldDB" id="A0A8F5CDX0"/>
<feature type="transmembrane region" description="Helical" evidence="16">
    <location>
        <begin position="307"/>
        <end position="324"/>
    </location>
</feature>
<feature type="transmembrane region" description="Helical" evidence="16">
    <location>
        <begin position="373"/>
        <end position="406"/>
    </location>
</feature>
<keyword evidence="12 16" id="KW-0830">Ubiquinone</keyword>
<feature type="domain" description="NADH:quinone oxidoreductase/Mrp antiporter transmembrane" evidence="17">
    <location>
        <begin position="106"/>
        <end position="395"/>
    </location>
</feature>
<dbReference type="InterPro" id="IPR001750">
    <property type="entry name" value="ND/Mrp_TM"/>
</dbReference>
<protein>
    <recommendedName>
        <fullName evidence="4 16">NADH-ubiquinone oxidoreductase chain 4</fullName>
        <ecNumber evidence="3 16">7.1.1.2</ecNumber>
    </recommendedName>
</protein>
<feature type="transmembrane region" description="Helical" evidence="16">
    <location>
        <begin position="187"/>
        <end position="210"/>
    </location>
</feature>
<sequence length="454" mass="51867">MMSIVFGLSGLMFLKSMLWWEMRFWVLMLMSVFSLKFLNLEVWGNVYMSNLYFDNMSGILVNLTFWIGGLMLLASNYSVKIMNNKSIEFSFVVLILCLVVVMYFISSNLMYFYIFFEVSLIPTLMLIIGWGYQPERLQAGMYMMLYTISASLPLLISLLMLGCLYKSFNMVLINYLNYQMMLDSISFVWFLGLMLAFLVKLPMFSVHLWLPKAHVEAPIAGSMILAGILLKLGGYGILRLLMVFFLNDVFISKILVIVCLWGGIVTAIICVGQSDIKSLIAYSSVGHMGMMLAGVLSKFMWGWEGGMLMMVSHGFCSSGLFCLANLAYEKLKSRSLYLYGGMLNVNSIMCLWWFLFCIGNMGAPPSINLVSEIMLFCAVYMYSGVFIIIIIFMVFLGGLYNLIMFVSTQHGDVMNYMNSNCINNSSEYLLLFLHLYPMLFFILNVSYLNKFFLF</sequence>
<comment type="catalytic activity">
    <reaction evidence="15 16">
        <text>a ubiquinone + NADH + 5 H(+)(in) = a ubiquinol + NAD(+) + 4 H(+)(out)</text>
        <dbReference type="Rhea" id="RHEA:29091"/>
        <dbReference type="Rhea" id="RHEA-COMP:9565"/>
        <dbReference type="Rhea" id="RHEA-COMP:9566"/>
        <dbReference type="ChEBI" id="CHEBI:15378"/>
        <dbReference type="ChEBI" id="CHEBI:16389"/>
        <dbReference type="ChEBI" id="CHEBI:17976"/>
        <dbReference type="ChEBI" id="CHEBI:57540"/>
        <dbReference type="ChEBI" id="CHEBI:57945"/>
        <dbReference type="EC" id="7.1.1.2"/>
    </reaction>
</comment>
<comment type="function">
    <text evidence="16">Core subunit of the mitochondrial membrane respiratory chain NADH dehydrogenase (Complex I) which catalyzes electron transfer from NADH through the respiratory chain, using ubiquinone as an electron acceptor. Essential for the catalytic activity and assembly of complex I.</text>
</comment>
<keyword evidence="5 16" id="KW-0813">Transport</keyword>
<feature type="transmembrane region" description="Helical" evidence="16">
    <location>
        <begin position="279"/>
        <end position="301"/>
    </location>
</feature>
<evidence type="ECO:0000256" key="2">
    <source>
        <dbReference type="ARBA" id="ARBA00009025"/>
    </source>
</evidence>
<accession>A0A8F5CDX0</accession>
<evidence type="ECO:0000256" key="4">
    <source>
        <dbReference type="ARBA" id="ARBA00021006"/>
    </source>
</evidence>
<evidence type="ECO:0000256" key="6">
    <source>
        <dbReference type="ARBA" id="ARBA00022660"/>
    </source>
</evidence>
<evidence type="ECO:0000259" key="18">
    <source>
        <dbReference type="Pfam" id="PF01059"/>
    </source>
</evidence>
<dbReference type="GO" id="GO:0008137">
    <property type="term" value="F:NADH dehydrogenase (ubiquinone) activity"/>
    <property type="evidence" value="ECO:0007669"/>
    <property type="project" value="UniProtKB-UniRule"/>
</dbReference>
<feature type="transmembrane region" description="Helical" evidence="16">
    <location>
        <begin position="144"/>
        <end position="167"/>
    </location>
</feature>
<feature type="transmembrane region" description="Helical" evidence="16">
    <location>
        <begin position="427"/>
        <end position="448"/>
    </location>
</feature>
<dbReference type="Pfam" id="PF00361">
    <property type="entry name" value="Proton_antipo_M"/>
    <property type="match status" value="1"/>
</dbReference>
<feature type="transmembrane region" description="Helical" evidence="16">
    <location>
        <begin position="56"/>
        <end position="74"/>
    </location>
</feature>
<proteinExistence type="inferred from homology"/>
<geneLocation type="mitochondrion" evidence="19"/>
<keyword evidence="7 16" id="KW-0812">Transmembrane</keyword>
<keyword evidence="9 16" id="KW-0249">Electron transport</keyword>
<evidence type="ECO:0000256" key="14">
    <source>
        <dbReference type="ARBA" id="ARBA00023136"/>
    </source>
</evidence>
<evidence type="ECO:0000256" key="13">
    <source>
        <dbReference type="ARBA" id="ARBA00023128"/>
    </source>
</evidence>
<comment type="subcellular location">
    <subcellularLocation>
        <location evidence="1 16">Mitochondrion membrane</location>
        <topology evidence="1 16">Multi-pass membrane protein</topology>
    </subcellularLocation>
</comment>
<dbReference type="PANTHER" id="PTHR43507">
    <property type="entry name" value="NADH-UBIQUINONE OXIDOREDUCTASE CHAIN 4"/>
    <property type="match status" value="1"/>
</dbReference>
<comment type="similarity">
    <text evidence="2 16">Belongs to the complex I subunit 4 family.</text>
</comment>
<feature type="transmembrane region" description="Helical" evidence="16">
    <location>
        <begin position="111"/>
        <end position="132"/>
    </location>
</feature>
<evidence type="ECO:0000256" key="3">
    <source>
        <dbReference type="ARBA" id="ARBA00012944"/>
    </source>
</evidence>
<dbReference type="GO" id="GO:0031966">
    <property type="term" value="C:mitochondrial membrane"/>
    <property type="evidence" value="ECO:0007669"/>
    <property type="project" value="UniProtKB-SubCell"/>
</dbReference>
<dbReference type="InterPro" id="IPR003918">
    <property type="entry name" value="NADH_UbQ_OxRdtase"/>
</dbReference>
<feature type="transmembrane region" description="Helical" evidence="16">
    <location>
        <begin position="336"/>
        <end position="361"/>
    </location>
</feature>
<dbReference type="EMBL" id="MW478827">
    <property type="protein sequence ID" value="QXJ42083.1"/>
    <property type="molecule type" value="Genomic_DNA"/>
</dbReference>
<gene>
    <name evidence="19" type="primary">ND4</name>
</gene>
<evidence type="ECO:0000256" key="7">
    <source>
        <dbReference type="ARBA" id="ARBA00022692"/>
    </source>
</evidence>
<reference evidence="19" key="1">
    <citation type="journal article" date="2021" name="Commun. Biol.">
        <title>Phylogenomics illuminates the evolution of bobtail and bottletail squid (order Sepiolida).</title>
        <authorList>
            <person name="Sanchez G."/>
            <person name="Fernandez-Alvarez F.A."/>
            <person name="Taite M."/>
            <person name="Sugimoto C."/>
            <person name="Jolly J."/>
            <person name="Simakov O."/>
            <person name="Marletaz F."/>
            <person name="Allcock L."/>
            <person name="Rokhsar D.S."/>
        </authorList>
    </citation>
    <scope>NUCLEOTIDE SEQUENCE</scope>
</reference>
<evidence type="ECO:0000256" key="11">
    <source>
        <dbReference type="ARBA" id="ARBA00023027"/>
    </source>
</evidence>
<dbReference type="PRINTS" id="PR01437">
    <property type="entry name" value="NUOXDRDTASE4"/>
</dbReference>
<dbReference type="GO" id="GO:0048039">
    <property type="term" value="F:ubiquinone binding"/>
    <property type="evidence" value="ECO:0007669"/>
    <property type="project" value="TreeGrafter"/>
</dbReference>
<dbReference type="GO" id="GO:0015990">
    <property type="term" value="P:electron transport coupled proton transport"/>
    <property type="evidence" value="ECO:0007669"/>
    <property type="project" value="TreeGrafter"/>
</dbReference>
<evidence type="ECO:0000256" key="12">
    <source>
        <dbReference type="ARBA" id="ARBA00023075"/>
    </source>
</evidence>
<evidence type="ECO:0000259" key="17">
    <source>
        <dbReference type="Pfam" id="PF00361"/>
    </source>
</evidence>
<evidence type="ECO:0000256" key="10">
    <source>
        <dbReference type="ARBA" id="ARBA00022989"/>
    </source>
</evidence>
<dbReference type="InterPro" id="IPR000260">
    <property type="entry name" value="NADH4_N"/>
</dbReference>
<evidence type="ECO:0000256" key="5">
    <source>
        <dbReference type="ARBA" id="ARBA00022448"/>
    </source>
</evidence>
<dbReference type="GO" id="GO:0042773">
    <property type="term" value="P:ATP synthesis coupled electron transport"/>
    <property type="evidence" value="ECO:0007669"/>
    <property type="project" value="InterPro"/>
</dbReference>
<keyword evidence="10 16" id="KW-1133">Transmembrane helix</keyword>
<evidence type="ECO:0000256" key="9">
    <source>
        <dbReference type="ARBA" id="ARBA00022982"/>
    </source>
</evidence>
<organism evidence="19">
    <name type="scientific">Euprymna sp. Type 1 GS-2021</name>
    <dbReference type="NCBI Taxonomy" id="2855684"/>
    <lineage>
        <taxon>Eukaryota</taxon>
        <taxon>Metazoa</taxon>
        <taxon>Spiralia</taxon>
        <taxon>Lophotrochozoa</taxon>
        <taxon>Mollusca</taxon>
        <taxon>Cephalopoda</taxon>
        <taxon>Coleoidea</taxon>
        <taxon>Decapodiformes</taxon>
        <taxon>Sepiida</taxon>
        <taxon>Sepiolidae</taxon>
        <taxon>Sepiolinae</taxon>
        <taxon>Euprymna</taxon>
    </lineage>
</organism>
<feature type="transmembrane region" description="Helical" evidence="16">
    <location>
        <begin position="217"/>
        <end position="238"/>
    </location>
</feature>
<dbReference type="EC" id="7.1.1.2" evidence="3 16"/>
<keyword evidence="6 16" id="KW-0679">Respiratory chain</keyword>
<dbReference type="GO" id="GO:0003954">
    <property type="term" value="F:NADH dehydrogenase activity"/>
    <property type="evidence" value="ECO:0007669"/>
    <property type="project" value="TreeGrafter"/>
</dbReference>
<evidence type="ECO:0000256" key="8">
    <source>
        <dbReference type="ARBA" id="ARBA00022967"/>
    </source>
</evidence>
<evidence type="ECO:0000256" key="16">
    <source>
        <dbReference type="RuleBase" id="RU003297"/>
    </source>
</evidence>
<evidence type="ECO:0000256" key="15">
    <source>
        <dbReference type="ARBA" id="ARBA00049551"/>
    </source>
</evidence>
<dbReference type="PANTHER" id="PTHR43507:SF20">
    <property type="entry name" value="NADH-UBIQUINONE OXIDOREDUCTASE CHAIN 4"/>
    <property type="match status" value="1"/>
</dbReference>